<protein>
    <submittedName>
        <fullName evidence="3">Putative sok1 kinase belonging to the ste20/sps1/gc kinase family</fullName>
    </submittedName>
</protein>
<name>L7M890_RHIPC</name>
<comment type="similarity">
    <text evidence="1">Belongs to the TCP11 family.</text>
</comment>
<evidence type="ECO:0000313" key="3">
    <source>
        <dbReference type="EMBL" id="JAA59329.1"/>
    </source>
</evidence>
<feature type="compositionally biased region" description="Low complexity" evidence="2">
    <location>
        <begin position="32"/>
        <end position="48"/>
    </location>
</feature>
<feature type="region of interest" description="Disordered" evidence="2">
    <location>
        <begin position="1"/>
        <end position="86"/>
    </location>
</feature>
<dbReference type="GO" id="GO:0007165">
    <property type="term" value="P:signal transduction"/>
    <property type="evidence" value="ECO:0007669"/>
    <property type="project" value="TreeGrafter"/>
</dbReference>
<reference evidence="3" key="1">
    <citation type="submission" date="2012-11" db="EMBL/GenBank/DDBJ databases">
        <authorList>
            <person name="Lucero-Rivera Y.E."/>
            <person name="Tovar-Ramirez D."/>
        </authorList>
    </citation>
    <scope>NUCLEOTIDE SEQUENCE</scope>
    <source>
        <tissue evidence="3">Salivary gland</tissue>
    </source>
</reference>
<dbReference type="InterPro" id="IPR008862">
    <property type="entry name" value="Tcp11"/>
</dbReference>
<accession>L7M890</accession>
<proteinExistence type="evidence at transcript level"/>
<reference evidence="3" key="2">
    <citation type="journal article" date="2015" name="J. Proteomics">
        <title>Sexual differences in the sialomes of the zebra tick, Rhipicephalus pulchellus.</title>
        <authorList>
            <person name="Tan A.W."/>
            <person name="Francischetti I.M."/>
            <person name="Slovak M."/>
            <person name="Kini R.M."/>
            <person name="Ribeiro J.M."/>
        </authorList>
    </citation>
    <scope>NUCLEOTIDE SEQUENCE</scope>
    <source>
        <tissue evidence="3">Salivary gland</tissue>
    </source>
</reference>
<dbReference type="AlphaFoldDB" id="L7M890"/>
<keyword evidence="3" id="KW-0808">Transferase</keyword>
<keyword evidence="3" id="KW-0418">Kinase</keyword>
<dbReference type="PANTHER" id="PTHR12832">
    <property type="entry name" value="TESTIS-SPECIFIC PROTEIN PBS13 T-COMPLEX 11"/>
    <property type="match status" value="1"/>
</dbReference>
<evidence type="ECO:0000256" key="1">
    <source>
        <dbReference type="ARBA" id="ARBA00010954"/>
    </source>
</evidence>
<dbReference type="GO" id="GO:0016301">
    <property type="term" value="F:kinase activity"/>
    <property type="evidence" value="ECO:0007669"/>
    <property type="project" value="UniProtKB-KW"/>
</dbReference>
<organism evidence="3">
    <name type="scientific">Rhipicephalus pulchellus</name>
    <name type="common">Yellow backed tick</name>
    <name type="synonym">Dermacentor pulchellus</name>
    <dbReference type="NCBI Taxonomy" id="72859"/>
    <lineage>
        <taxon>Eukaryota</taxon>
        <taxon>Metazoa</taxon>
        <taxon>Ecdysozoa</taxon>
        <taxon>Arthropoda</taxon>
        <taxon>Chelicerata</taxon>
        <taxon>Arachnida</taxon>
        <taxon>Acari</taxon>
        <taxon>Parasitiformes</taxon>
        <taxon>Ixodida</taxon>
        <taxon>Ixodoidea</taxon>
        <taxon>Ixodidae</taxon>
        <taxon>Rhipicephalinae</taxon>
        <taxon>Rhipicephalus</taxon>
        <taxon>Rhipicephalus</taxon>
    </lineage>
</organism>
<evidence type="ECO:0000256" key="2">
    <source>
        <dbReference type="SAM" id="MobiDB-lite"/>
    </source>
</evidence>
<dbReference type="PANTHER" id="PTHR12832:SF11">
    <property type="entry name" value="LD23868P"/>
    <property type="match status" value="1"/>
</dbReference>
<dbReference type="Pfam" id="PF05794">
    <property type="entry name" value="Tcp11"/>
    <property type="match status" value="1"/>
</dbReference>
<sequence>MSDEAGDALKPQEGAAGGRDVPAKEGARFHTSSESSNGEEASESAMEGLTLANGEVKQPSPIKKKARDSSVPTPLGLEGSVGAVPESPPRFVSLDQIMKTANGMTNMALAHEIAMEDSFELKQREYAEHSLEKLVKETLHKAFWGVLEEQLNEDPPNYDQAMRLLQEAKEILLDLVMPYSKRLREEIEQVLDIELIRQQAEHGTLDFLAYARHVISLMARMCAPIRDASIKELLEIKEVVPLFRGIMEQLTLMKIDMANFSIQQARPLIQSQSVTYEQEQFRKYLEAQTAANPSADPLAHTKLWLKRSYEHLRNLSDQHSPDPINGPGCKGPGFASVLAGAYMELLSWPDDEPYPETLRLDEARYRALKDKVHLATLVASILSITYRLGGTALQGISDFKDDLKSHTQLLLEGSLNCSEEELRETLKSVASQVIKEVQECLQKHGFNQLQISQERVLYDQIVVMTSPDHHVRKLLLMRVLDFIKVAISSGSVRPTQIPPGLSALEKELTSITGQFLRLVTHNRAVFGELYGDIVAELRKQA</sequence>
<dbReference type="EMBL" id="GACK01005705">
    <property type="protein sequence ID" value="JAA59329.1"/>
    <property type="molecule type" value="mRNA"/>
</dbReference>